<accession>A0A5N6RKH6</accession>
<gene>
    <name evidence="2" type="ORF">FH972_017509</name>
</gene>
<evidence type="ECO:0000256" key="1">
    <source>
        <dbReference type="SAM" id="MobiDB-lite"/>
    </source>
</evidence>
<name>A0A5N6RKH6_9ROSI</name>
<feature type="compositionally biased region" description="Low complexity" evidence="1">
    <location>
        <begin position="1"/>
        <end position="19"/>
    </location>
</feature>
<evidence type="ECO:0000313" key="3">
    <source>
        <dbReference type="Proteomes" id="UP000327013"/>
    </source>
</evidence>
<dbReference type="Proteomes" id="UP000327013">
    <property type="component" value="Chromosome 7"/>
</dbReference>
<dbReference type="AlphaFoldDB" id="A0A5N6RKH6"/>
<proteinExistence type="predicted"/>
<sequence length="82" mass="8933">MASSSGHASTNSSDSSDYKSGGRHRHHGLRKRSNQGPMKVGANPSMWATHSILREAELTEDGSLTAQLDKVGRNCRVIEKQK</sequence>
<keyword evidence="3" id="KW-1185">Reference proteome</keyword>
<feature type="region of interest" description="Disordered" evidence="1">
    <location>
        <begin position="1"/>
        <end position="43"/>
    </location>
</feature>
<dbReference type="EMBL" id="CM017327">
    <property type="protein sequence ID" value="KAE8099533.1"/>
    <property type="molecule type" value="Genomic_DNA"/>
</dbReference>
<feature type="compositionally biased region" description="Basic residues" evidence="1">
    <location>
        <begin position="21"/>
        <end position="33"/>
    </location>
</feature>
<evidence type="ECO:0000313" key="2">
    <source>
        <dbReference type="EMBL" id="KAE8099533.1"/>
    </source>
</evidence>
<organism evidence="2 3">
    <name type="scientific">Carpinus fangiana</name>
    <dbReference type="NCBI Taxonomy" id="176857"/>
    <lineage>
        <taxon>Eukaryota</taxon>
        <taxon>Viridiplantae</taxon>
        <taxon>Streptophyta</taxon>
        <taxon>Embryophyta</taxon>
        <taxon>Tracheophyta</taxon>
        <taxon>Spermatophyta</taxon>
        <taxon>Magnoliopsida</taxon>
        <taxon>eudicotyledons</taxon>
        <taxon>Gunneridae</taxon>
        <taxon>Pentapetalae</taxon>
        <taxon>rosids</taxon>
        <taxon>fabids</taxon>
        <taxon>Fagales</taxon>
        <taxon>Betulaceae</taxon>
        <taxon>Carpinus</taxon>
    </lineage>
</organism>
<protein>
    <submittedName>
        <fullName evidence="2">Uncharacterized protein</fullName>
    </submittedName>
</protein>
<reference evidence="2 3" key="1">
    <citation type="submission" date="2019-06" db="EMBL/GenBank/DDBJ databases">
        <title>A chromosomal-level reference genome of Carpinus fangiana (Coryloideae, Betulaceae).</title>
        <authorList>
            <person name="Yang X."/>
            <person name="Wang Z."/>
            <person name="Zhang L."/>
            <person name="Hao G."/>
            <person name="Liu J."/>
            <person name="Yang Y."/>
        </authorList>
    </citation>
    <scope>NUCLEOTIDE SEQUENCE [LARGE SCALE GENOMIC DNA]</scope>
    <source>
        <strain evidence="2">Cfa_2016G</strain>
        <tissue evidence="2">Leaf</tissue>
    </source>
</reference>